<sequence length="238" mass="26896">MKNSEFCYEDGTIILVVRNVEFRVYRGPLVKHSPVVPKLFCPVHYSPVFHDIQSITTQPRDGWSSPSSPVLVDRDADCPVVRLSDSPEDVRHMLRIVATGRVVMPLAEPNPSFHALSAWIRLGHKYKIDKLVEDGLAYLRRFYPPYGPYNKKVLIDEDRPKSITGKFAIGVVNLARLTGSDDLIPLALLECCKLDAAITQGLVHEDGTVEYLSADDLGRCFLHFARWIRGSIYRKFDA</sequence>
<gene>
    <name evidence="1" type="ORF">BD310DRAFT_833209</name>
</gene>
<reference evidence="1 2" key="1">
    <citation type="submission" date="2019-01" db="EMBL/GenBank/DDBJ databases">
        <title>Draft genome sequences of three monokaryotic isolates of the white-rot basidiomycete fungus Dichomitus squalens.</title>
        <authorList>
            <consortium name="DOE Joint Genome Institute"/>
            <person name="Lopez S.C."/>
            <person name="Andreopoulos B."/>
            <person name="Pangilinan J."/>
            <person name="Lipzen A."/>
            <person name="Riley R."/>
            <person name="Ahrendt S."/>
            <person name="Ng V."/>
            <person name="Barry K."/>
            <person name="Daum C."/>
            <person name="Grigoriev I.V."/>
            <person name="Hilden K.S."/>
            <person name="Makela M.R."/>
            <person name="de Vries R.P."/>
        </authorList>
    </citation>
    <scope>NUCLEOTIDE SEQUENCE [LARGE SCALE GENOMIC DNA]</scope>
    <source>
        <strain evidence="1 2">CBS 464.89</strain>
    </source>
</reference>
<organism evidence="1 2">
    <name type="scientific">Dichomitus squalens</name>
    <dbReference type="NCBI Taxonomy" id="114155"/>
    <lineage>
        <taxon>Eukaryota</taxon>
        <taxon>Fungi</taxon>
        <taxon>Dikarya</taxon>
        <taxon>Basidiomycota</taxon>
        <taxon>Agaricomycotina</taxon>
        <taxon>Agaricomycetes</taxon>
        <taxon>Polyporales</taxon>
        <taxon>Polyporaceae</taxon>
        <taxon>Dichomitus</taxon>
    </lineage>
</organism>
<dbReference type="EMBL" id="ML145275">
    <property type="protein sequence ID" value="TBU51942.1"/>
    <property type="molecule type" value="Genomic_DNA"/>
</dbReference>
<dbReference type="AlphaFoldDB" id="A0A4Q9PFY7"/>
<keyword evidence="2" id="KW-1185">Reference proteome</keyword>
<accession>A0A4Q9PFY7</accession>
<dbReference type="Proteomes" id="UP000292082">
    <property type="component" value="Unassembled WGS sequence"/>
</dbReference>
<name>A0A4Q9PFY7_9APHY</name>
<dbReference type="STRING" id="114155.A0A4Q9PFY7"/>
<dbReference type="Gene3D" id="3.30.710.10">
    <property type="entry name" value="Potassium Channel Kv1.1, Chain A"/>
    <property type="match status" value="1"/>
</dbReference>
<proteinExistence type="predicted"/>
<protein>
    <submittedName>
        <fullName evidence="1">Uncharacterized protein</fullName>
    </submittedName>
</protein>
<evidence type="ECO:0000313" key="2">
    <source>
        <dbReference type="Proteomes" id="UP000292082"/>
    </source>
</evidence>
<evidence type="ECO:0000313" key="1">
    <source>
        <dbReference type="EMBL" id="TBU51942.1"/>
    </source>
</evidence>
<dbReference type="InterPro" id="IPR011333">
    <property type="entry name" value="SKP1/BTB/POZ_sf"/>
</dbReference>